<evidence type="ECO:0000313" key="1">
    <source>
        <dbReference type="Proteomes" id="UP000036681"/>
    </source>
</evidence>
<accession>A0A0M3IEJ2</accession>
<dbReference type="PANTHER" id="PTHR22699">
    <property type="entry name" value="THIOREDOXIN DOMAIN-CONTAINING PROTEIN 16"/>
    <property type="match status" value="1"/>
</dbReference>
<proteinExistence type="predicted"/>
<dbReference type="AlphaFoldDB" id="A0A0M3IEJ2"/>
<dbReference type="InterPro" id="IPR040090">
    <property type="entry name" value="TXNDC16"/>
</dbReference>
<dbReference type="Proteomes" id="UP000036681">
    <property type="component" value="Unplaced"/>
</dbReference>
<dbReference type="Gene3D" id="3.40.30.10">
    <property type="entry name" value="Glutaredoxin"/>
    <property type="match status" value="1"/>
</dbReference>
<evidence type="ECO:0000313" key="2">
    <source>
        <dbReference type="WBParaSite" id="ALUE_0001652201-mRNA-1"/>
    </source>
</evidence>
<protein>
    <submittedName>
        <fullName evidence="2">DUF3800 domain-containing protein</fullName>
    </submittedName>
</protein>
<dbReference type="InterPro" id="IPR036249">
    <property type="entry name" value="Thioredoxin-like_sf"/>
</dbReference>
<dbReference type="WBParaSite" id="ALUE_0001652201-mRNA-1">
    <property type="protein sequence ID" value="ALUE_0001652201-mRNA-1"/>
    <property type="gene ID" value="ALUE_0001652201"/>
</dbReference>
<sequence>MNKYLCRSNGAEVYSIKRKFNKNKAIIEASILDAFSQHSGQDVTIYASESAEKEVGFVRRLSNEEVLAMLAKRAKTKRTIISRSPLETNLIEMSLLEFRSFVEKENWRKLDEYDEATLNTAMNRQQLSFILFWTNVNSISQHAFWLWSKASEILKSRYADISFGALACHKNPQLCDANQLSKIDDYHTIFAYRNGKRYTSLKDMKDINYYVQWVTIVMSGNAIELKTEDDLMEARKGQQTEFSRDRCDTIDDMLKQIALDKGDSPKMIVFVKDKIYVSEYENGKSAKELKETIETVERTDPIKIIAENDVHPLRYLQLAHVNDVFGAQQITLLPDPQIVDTYFHHDTEDMDDIGDTYGGCPVMSRLHRMKNHIKD</sequence>
<reference evidence="2" key="1">
    <citation type="submission" date="2017-02" db="UniProtKB">
        <authorList>
            <consortium name="WormBaseParasite"/>
        </authorList>
    </citation>
    <scope>IDENTIFICATION</scope>
</reference>
<keyword evidence="1" id="KW-1185">Reference proteome</keyword>
<organism evidence="1 2">
    <name type="scientific">Ascaris lumbricoides</name>
    <name type="common">Giant roundworm</name>
    <dbReference type="NCBI Taxonomy" id="6252"/>
    <lineage>
        <taxon>Eukaryota</taxon>
        <taxon>Metazoa</taxon>
        <taxon>Ecdysozoa</taxon>
        <taxon>Nematoda</taxon>
        <taxon>Chromadorea</taxon>
        <taxon>Rhabditida</taxon>
        <taxon>Spirurina</taxon>
        <taxon>Ascaridomorpha</taxon>
        <taxon>Ascaridoidea</taxon>
        <taxon>Ascarididae</taxon>
        <taxon>Ascaris</taxon>
    </lineage>
</organism>
<name>A0A0M3IEJ2_ASCLU</name>
<dbReference type="SUPFAM" id="SSF52833">
    <property type="entry name" value="Thioredoxin-like"/>
    <property type="match status" value="1"/>
</dbReference>
<dbReference type="PANTHER" id="PTHR22699:SF1">
    <property type="entry name" value="THIOREDOXIN DOMAIN-CONTAINING PROTEIN 16"/>
    <property type="match status" value="1"/>
</dbReference>